<dbReference type="Proteomes" id="UP000812961">
    <property type="component" value="Unassembled WGS sequence"/>
</dbReference>
<dbReference type="PROSITE" id="PS51257">
    <property type="entry name" value="PROKAR_LIPOPROTEIN"/>
    <property type="match status" value="1"/>
</dbReference>
<keyword evidence="2" id="KW-1185">Reference proteome</keyword>
<gene>
    <name evidence="1" type="ORF">K1Y79_10270</name>
</gene>
<organism evidence="1 2">
    <name type="scientific">Chitinophaga rhizophila</name>
    <dbReference type="NCBI Taxonomy" id="2866212"/>
    <lineage>
        <taxon>Bacteria</taxon>
        <taxon>Pseudomonadati</taxon>
        <taxon>Bacteroidota</taxon>
        <taxon>Chitinophagia</taxon>
        <taxon>Chitinophagales</taxon>
        <taxon>Chitinophagaceae</taxon>
        <taxon>Chitinophaga</taxon>
    </lineage>
</organism>
<name>A0ABS7GAL8_9BACT</name>
<dbReference type="EMBL" id="JAICCF010000002">
    <property type="protein sequence ID" value="MBW8684713.1"/>
    <property type="molecule type" value="Genomic_DNA"/>
</dbReference>
<reference evidence="1 2" key="1">
    <citation type="submission" date="2021-08" db="EMBL/GenBank/DDBJ databases">
        <title>The genome sequence of Chitinophaga sp. B61.</title>
        <authorList>
            <person name="Zhang X."/>
        </authorList>
    </citation>
    <scope>NUCLEOTIDE SEQUENCE [LARGE SCALE GENOMIC DNA]</scope>
    <source>
        <strain evidence="1 2">B61</strain>
    </source>
</reference>
<proteinExistence type="predicted"/>
<sequence length="194" mass="22084">MNKIDGSFVLTFVALILLICACDMPNGGANNRSDSVTADSNKSKLEIDIDSSEEGLYELDETYNAYIRTYKDTICVDTLIFKDKSRIQIDFCHFCRSDSSVHIPPKYTKIYNIDNFVTHNFVSNLKVKVDDICVVDTIIGKSDFVNSTPEYLRDYGVLLYPKLHFENIGRIEIKYSLSIPLTEVGKEVIYSYTL</sequence>
<dbReference type="RefSeq" id="WP_220249928.1">
    <property type="nucleotide sequence ID" value="NZ_JAICCF010000002.1"/>
</dbReference>
<protein>
    <submittedName>
        <fullName evidence="1">Uncharacterized protein</fullName>
    </submittedName>
</protein>
<accession>A0ABS7GAL8</accession>
<evidence type="ECO:0000313" key="2">
    <source>
        <dbReference type="Proteomes" id="UP000812961"/>
    </source>
</evidence>
<evidence type="ECO:0000313" key="1">
    <source>
        <dbReference type="EMBL" id="MBW8684713.1"/>
    </source>
</evidence>
<comment type="caution">
    <text evidence="1">The sequence shown here is derived from an EMBL/GenBank/DDBJ whole genome shotgun (WGS) entry which is preliminary data.</text>
</comment>